<evidence type="ECO:0000313" key="1">
    <source>
        <dbReference type="EMBL" id="SVB02071.1"/>
    </source>
</evidence>
<proteinExistence type="predicted"/>
<organism evidence="1">
    <name type="scientific">marine metagenome</name>
    <dbReference type="NCBI Taxonomy" id="408172"/>
    <lineage>
        <taxon>unclassified sequences</taxon>
        <taxon>metagenomes</taxon>
        <taxon>ecological metagenomes</taxon>
    </lineage>
</organism>
<accession>A0A382ALE0</accession>
<gene>
    <name evidence="1" type="ORF">METZ01_LOCUS154925</name>
</gene>
<protein>
    <submittedName>
        <fullName evidence="1">Uncharacterized protein</fullName>
    </submittedName>
</protein>
<name>A0A382ALE0_9ZZZZ</name>
<reference evidence="1" key="1">
    <citation type="submission" date="2018-05" db="EMBL/GenBank/DDBJ databases">
        <authorList>
            <person name="Lanie J.A."/>
            <person name="Ng W.-L."/>
            <person name="Kazmierczak K.M."/>
            <person name="Andrzejewski T.M."/>
            <person name="Davidsen T.M."/>
            <person name="Wayne K.J."/>
            <person name="Tettelin H."/>
            <person name="Glass J.I."/>
            <person name="Rusch D."/>
            <person name="Podicherti R."/>
            <person name="Tsui H.-C.T."/>
            <person name="Winkler M.E."/>
        </authorList>
    </citation>
    <scope>NUCLEOTIDE SEQUENCE</scope>
</reference>
<dbReference type="EMBL" id="UINC01025804">
    <property type="protein sequence ID" value="SVB02071.1"/>
    <property type="molecule type" value="Genomic_DNA"/>
</dbReference>
<sequence>MSNFVVQYCPMKACQQWRLGNKCSLHGFDIAKNMQYVANMHDSSICEVRRQIDQYRLKNLLEDNNEQNQ</sequence>
<dbReference type="AlphaFoldDB" id="A0A382ALE0"/>